<dbReference type="GO" id="GO:0005886">
    <property type="term" value="C:plasma membrane"/>
    <property type="evidence" value="ECO:0007669"/>
    <property type="project" value="UniProtKB-ARBA"/>
</dbReference>
<gene>
    <name evidence="10" type="ORF">WICPIJ_006590</name>
</gene>
<feature type="transmembrane region" description="Helical" evidence="9">
    <location>
        <begin position="413"/>
        <end position="432"/>
    </location>
</feature>
<evidence type="ECO:0000256" key="8">
    <source>
        <dbReference type="RuleBase" id="RU003755"/>
    </source>
</evidence>
<evidence type="ECO:0000313" key="11">
    <source>
        <dbReference type="Proteomes" id="UP000774326"/>
    </source>
</evidence>
<keyword evidence="5" id="KW-0653">Protein transport</keyword>
<keyword evidence="3 8" id="KW-0813">Transport</keyword>
<dbReference type="PANTHER" id="PTHR11654">
    <property type="entry name" value="OLIGOPEPTIDE TRANSPORTER-RELATED"/>
    <property type="match status" value="1"/>
</dbReference>
<dbReference type="FunFam" id="1.20.1250.20:FF:000085">
    <property type="entry name" value="MFS peptide transporter Ptr2"/>
    <property type="match status" value="1"/>
</dbReference>
<dbReference type="InterPro" id="IPR000109">
    <property type="entry name" value="POT_fam"/>
</dbReference>
<proteinExistence type="inferred from homology"/>
<keyword evidence="4 8" id="KW-0812">Transmembrane</keyword>
<keyword evidence="7 9" id="KW-0472">Membrane</keyword>
<evidence type="ECO:0000256" key="7">
    <source>
        <dbReference type="ARBA" id="ARBA00023136"/>
    </source>
</evidence>
<feature type="transmembrane region" description="Helical" evidence="9">
    <location>
        <begin position="243"/>
        <end position="261"/>
    </location>
</feature>
<keyword evidence="6 9" id="KW-1133">Transmembrane helix</keyword>
<evidence type="ECO:0000256" key="9">
    <source>
        <dbReference type="SAM" id="Phobius"/>
    </source>
</evidence>
<dbReference type="EMBL" id="JAEUBG010003687">
    <property type="protein sequence ID" value="KAH3682448.1"/>
    <property type="molecule type" value="Genomic_DNA"/>
</dbReference>
<feature type="transmembrane region" description="Helical" evidence="9">
    <location>
        <begin position="444"/>
        <end position="467"/>
    </location>
</feature>
<accession>A0A9P8Q1U3</accession>
<feature type="transmembrane region" description="Helical" evidence="9">
    <location>
        <begin position="557"/>
        <end position="577"/>
    </location>
</feature>
<evidence type="ECO:0000256" key="4">
    <source>
        <dbReference type="ARBA" id="ARBA00022692"/>
    </source>
</evidence>
<feature type="transmembrane region" description="Helical" evidence="9">
    <location>
        <begin position="114"/>
        <end position="134"/>
    </location>
</feature>
<dbReference type="Gene3D" id="1.20.1250.20">
    <property type="entry name" value="MFS general substrate transporter like domains"/>
    <property type="match status" value="1"/>
</dbReference>
<dbReference type="InterPro" id="IPR018456">
    <property type="entry name" value="PTR2_symporter_CS"/>
</dbReference>
<evidence type="ECO:0000256" key="6">
    <source>
        <dbReference type="ARBA" id="ARBA00022989"/>
    </source>
</evidence>
<dbReference type="InterPro" id="IPR036259">
    <property type="entry name" value="MFS_trans_sf"/>
</dbReference>
<evidence type="ECO:0000313" key="10">
    <source>
        <dbReference type="EMBL" id="KAH3682448.1"/>
    </source>
</evidence>
<dbReference type="AlphaFoldDB" id="A0A9P8Q1U3"/>
<sequence>MVLGKLKSVVSNAVKTVDIESKSSSNEELGRKVAELEEYNQQYPEPTEEEYATLPRVAGYAPYQAYLICLVEFAERASYYGVQGCLANFVQLPLPEGGNGAGAPARGTQKNAGALGLGLQVSTAISLLLTFMVYLTPLVGGYLADKRWGRVRTIWWGIWIGGFSHIIMIIAAIPTVLKHGHSALAPTIISIITLAFGSGFIKPNLLPLLYDQYQHKRDVVITDEKTGKKVIVSRDSTLQKMTLFFYWAVNVGGFFAVATSYSAKRVGFWLAFLLPGIVYFVTVPVLMMVSPSLSKEAPSGYSVLGEALGVLGAAFKPGFIGRMRRGEFWEYAMPSVIAEKRPQDLEKVNKRGEKKISWTDQFVKDVRVTFASSYLFLYYVIYNINDSGLGSVTTSQANGMTTNGVPNDLINNINPLVIIVFIPILDYVIYPIMNRYGINFRPVYKVFTGFMLASLASVSGAIIQHYIYKTSPCGNYASNCDIGTGVSPISVWVECVLYALQAMSECFAMTAGYELAYTRAPVHMRGLVMALFLFTTSLSAALSEALTGALVDPHITWVFAGTAIAGAVFAFAFLFVYRNLHIEMDKERHEQEEKLRLEFISKMEELEKDKVQEDVISAQVSRALDTFEEDKELQAIASASMTKK</sequence>
<feature type="transmembrane region" description="Helical" evidence="9">
    <location>
        <begin position="268"/>
        <end position="289"/>
    </location>
</feature>
<comment type="similarity">
    <text evidence="2 8">Belongs to the major facilitator superfamily. Proton-dependent oligopeptide transporter (POT/PTR) (TC 2.A.17) family.</text>
</comment>
<evidence type="ECO:0000256" key="1">
    <source>
        <dbReference type="ARBA" id="ARBA00004141"/>
    </source>
</evidence>
<dbReference type="SUPFAM" id="SSF103473">
    <property type="entry name" value="MFS general substrate transporter"/>
    <property type="match status" value="1"/>
</dbReference>
<feature type="transmembrane region" description="Helical" evidence="9">
    <location>
        <begin position="183"/>
        <end position="201"/>
    </location>
</feature>
<protein>
    <recommendedName>
        <fullName evidence="12">Peptide transporter PTR2</fullName>
    </recommendedName>
</protein>
<feature type="transmembrane region" description="Helical" evidence="9">
    <location>
        <begin position="527"/>
        <end position="551"/>
    </location>
</feature>
<dbReference type="OrthoDB" id="8904098at2759"/>
<evidence type="ECO:0000256" key="5">
    <source>
        <dbReference type="ARBA" id="ARBA00022856"/>
    </source>
</evidence>
<name>A0A9P8Q1U3_WICPI</name>
<dbReference type="PROSITE" id="PS01023">
    <property type="entry name" value="PTR2_2"/>
    <property type="match status" value="1"/>
</dbReference>
<evidence type="ECO:0008006" key="12">
    <source>
        <dbReference type="Google" id="ProtNLM"/>
    </source>
</evidence>
<comment type="caution">
    <text evidence="10">The sequence shown here is derived from an EMBL/GenBank/DDBJ whole genome shotgun (WGS) entry which is preliminary data.</text>
</comment>
<organism evidence="10 11">
    <name type="scientific">Wickerhamomyces pijperi</name>
    <name type="common">Yeast</name>
    <name type="synonym">Pichia pijperi</name>
    <dbReference type="NCBI Taxonomy" id="599730"/>
    <lineage>
        <taxon>Eukaryota</taxon>
        <taxon>Fungi</taxon>
        <taxon>Dikarya</taxon>
        <taxon>Ascomycota</taxon>
        <taxon>Saccharomycotina</taxon>
        <taxon>Saccharomycetes</taxon>
        <taxon>Phaffomycetales</taxon>
        <taxon>Wickerhamomycetaceae</taxon>
        <taxon>Wickerhamomyces</taxon>
    </lineage>
</organism>
<dbReference type="GO" id="GO:0071916">
    <property type="term" value="F:dipeptide transmembrane transporter activity"/>
    <property type="evidence" value="ECO:0007669"/>
    <property type="project" value="UniProtKB-ARBA"/>
</dbReference>
<feature type="transmembrane region" description="Helical" evidence="9">
    <location>
        <begin position="154"/>
        <end position="176"/>
    </location>
</feature>
<keyword evidence="11" id="KW-1185">Reference proteome</keyword>
<reference evidence="10" key="2">
    <citation type="submission" date="2021-01" db="EMBL/GenBank/DDBJ databases">
        <authorList>
            <person name="Schikora-Tamarit M.A."/>
        </authorList>
    </citation>
    <scope>NUCLEOTIDE SEQUENCE</scope>
    <source>
        <strain evidence="10">CBS2887</strain>
    </source>
</reference>
<dbReference type="Proteomes" id="UP000774326">
    <property type="component" value="Unassembled WGS sequence"/>
</dbReference>
<comment type="subcellular location">
    <subcellularLocation>
        <location evidence="1 8">Membrane</location>
        <topology evidence="1 8">Multi-pass membrane protein</topology>
    </subcellularLocation>
</comment>
<evidence type="ECO:0000256" key="3">
    <source>
        <dbReference type="ARBA" id="ARBA00022448"/>
    </source>
</evidence>
<evidence type="ECO:0000256" key="2">
    <source>
        <dbReference type="ARBA" id="ARBA00005982"/>
    </source>
</evidence>
<keyword evidence="5" id="KW-0571">Peptide transport</keyword>
<dbReference type="Pfam" id="PF00854">
    <property type="entry name" value="PTR2"/>
    <property type="match status" value="1"/>
</dbReference>
<reference evidence="10" key="1">
    <citation type="journal article" date="2021" name="Open Biol.">
        <title>Shared evolutionary footprints suggest mitochondrial oxidative damage underlies multiple complex I losses in fungi.</title>
        <authorList>
            <person name="Schikora-Tamarit M.A."/>
            <person name="Marcet-Houben M."/>
            <person name="Nosek J."/>
            <person name="Gabaldon T."/>
        </authorList>
    </citation>
    <scope>NUCLEOTIDE SEQUENCE</scope>
    <source>
        <strain evidence="10">CBS2887</strain>
    </source>
</reference>